<dbReference type="PANTHER" id="PTHR47157">
    <property type="entry name" value="CHROMODOMAIN-HELICASE-DNA-BINDING PROTEIN 1-LIKE"/>
    <property type="match status" value="1"/>
</dbReference>
<dbReference type="InterPro" id="IPR002589">
    <property type="entry name" value="Macro_dom"/>
</dbReference>
<name>A0A1J4P1D3_9ACTN</name>
<dbReference type="PANTHER" id="PTHR47157:SF1">
    <property type="entry name" value="CHROMODOMAIN-HELICASE-DNA-BINDING PROTEIN 1-LIKE"/>
    <property type="match status" value="1"/>
</dbReference>
<comment type="similarity">
    <text evidence="1">Belongs to the SNF2/RAD54 helicase family.</text>
</comment>
<feature type="domain" description="Macro" evidence="4">
    <location>
        <begin position="1"/>
        <end position="161"/>
    </location>
</feature>
<dbReference type="SUPFAM" id="SSF52949">
    <property type="entry name" value="Macro domain-like"/>
    <property type="match status" value="1"/>
</dbReference>
<accession>A0A1J4P1D3</accession>
<dbReference type="Gene3D" id="3.40.220.10">
    <property type="entry name" value="Leucine Aminopeptidase, subunit E, domain 1"/>
    <property type="match status" value="1"/>
</dbReference>
<dbReference type="GO" id="GO:0006281">
    <property type="term" value="P:DNA repair"/>
    <property type="evidence" value="ECO:0007669"/>
    <property type="project" value="InterPro"/>
</dbReference>
<organism evidence="5 6">
    <name type="scientific">Streptomyces mangrovisoli</name>
    <dbReference type="NCBI Taxonomy" id="1428628"/>
    <lineage>
        <taxon>Bacteria</taxon>
        <taxon>Bacillati</taxon>
        <taxon>Actinomycetota</taxon>
        <taxon>Actinomycetes</taxon>
        <taxon>Kitasatosporales</taxon>
        <taxon>Streptomycetaceae</taxon>
        <taxon>Streptomyces</taxon>
    </lineage>
</organism>
<dbReference type="Proteomes" id="UP000034196">
    <property type="component" value="Unassembled WGS sequence"/>
</dbReference>
<gene>
    <name evidence="5" type="ORF">WN71_008305</name>
</gene>
<reference evidence="5" key="1">
    <citation type="submission" date="2016-10" db="EMBL/GenBank/DDBJ databases">
        <title>Genome sequence of Streptomyces mangrovisoli MUSC 149.</title>
        <authorList>
            <person name="Lee L.-H."/>
            <person name="Ser H.-L."/>
        </authorList>
    </citation>
    <scope>NUCLEOTIDE SEQUENCE [LARGE SCALE GENOMIC DNA]</scope>
    <source>
        <strain evidence="5">MUSC 149</strain>
    </source>
</reference>
<dbReference type="GO" id="GO:0006338">
    <property type="term" value="P:chromatin remodeling"/>
    <property type="evidence" value="ECO:0007669"/>
    <property type="project" value="InterPro"/>
</dbReference>
<keyword evidence="3" id="KW-0067">ATP-binding</keyword>
<evidence type="ECO:0000313" key="6">
    <source>
        <dbReference type="Proteomes" id="UP000034196"/>
    </source>
</evidence>
<dbReference type="EMBL" id="LAVA02000016">
    <property type="protein sequence ID" value="OIJ68411.1"/>
    <property type="molecule type" value="Genomic_DNA"/>
</dbReference>
<evidence type="ECO:0000313" key="5">
    <source>
        <dbReference type="EMBL" id="OIJ68411.1"/>
    </source>
</evidence>
<dbReference type="SMART" id="SM00506">
    <property type="entry name" value="A1pp"/>
    <property type="match status" value="1"/>
</dbReference>
<dbReference type="STRING" id="1428628.WN71_008305"/>
<dbReference type="InterPro" id="IPR043472">
    <property type="entry name" value="Macro_dom-like"/>
</dbReference>
<dbReference type="PROSITE" id="PS51154">
    <property type="entry name" value="MACRO"/>
    <property type="match status" value="1"/>
</dbReference>
<evidence type="ECO:0000256" key="3">
    <source>
        <dbReference type="ARBA" id="ARBA00022840"/>
    </source>
</evidence>
<dbReference type="GO" id="GO:0005524">
    <property type="term" value="F:ATP binding"/>
    <property type="evidence" value="ECO:0007669"/>
    <property type="project" value="UniProtKB-KW"/>
</dbReference>
<evidence type="ECO:0000259" key="4">
    <source>
        <dbReference type="PROSITE" id="PS51154"/>
    </source>
</evidence>
<evidence type="ECO:0000256" key="2">
    <source>
        <dbReference type="ARBA" id="ARBA00022741"/>
    </source>
</evidence>
<dbReference type="AlphaFoldDB" id="A0A1J4P1D3"/>
<sequence>MASVKPLKIIAGDATNPQAKGPKIIAHVCNDLGGWGKGFVLAVSRHWPEPEREYRRWHRERAGNDFALGAVQMVRVRSDILVANMVAQRGTKVGSGGPPIRYDAVGHCLRTVAERALLDNASVHMPRIGCGLAGGTWQRIEPIIIKTLSARGIAVTIYAHA</sequence>
<dbReference type="InterPro" id="IPR031053">
    <property type="entry name" value="ALC1"/>
</dbReference>
<comment type="caution">
    <text evidence="5">The sequence shown here is derived from an EMBL/GenBank/DDBJ whole genome shotgun (WGS) entry which is preliminary data.</text>
</comment>
<proteinExistence type="inferred from homology"/>
<keyword evidence="2" id="KW-0547">Nucleotide-binding</keyword>
<dbReference type="GO" id="GO:0003678">
    <property type="term" value="F:DNA helicase activity"/>
    <property type="evidence" value="ECO:0007669"/>
    <property type="project" value="InterPro"/>
</dbReference>
<protein>
    <submittedName>
        <fullName evidence="5">Appr-1-p processing protein</fullName>
    </submittedName>
</protein>
<evidence type="ECO:0000256" key="1">
    <source>
        <dbReference type="ARBA" id="ARBA00007025"/>
    </source>
</evidence>
<keyword evidence="6" id="KW-1185">Reference proteome</keyword>